<dbReference type="AlphaFoldDB" id="A0A3A9IKG8"/>
<sequence>MVVNVVNQGKSTYYLGAASDLKKSLDYQAALKVEQEDGQGVLSSPQEYLNQLYQQHKRKSSFWEVVRQKLPAIIISASGVHYQAANK</sequence>
<evidence type="ECO:0000313" key="3">
    <source>
        <dbReference type="Proteomes" id="UP000281725"/>
    </source>
</evidence>
<protein>
    <submittedName>
        <fullName evidence="2">Uncharacterized protein</fullName>
    </submittedName>
</protein>
<dbReference type="EMBL" id="RAWX01000002">
    <property type="protein sequence ID" value="RKJ89689.1"/>
    <property type="molecule type" value="Genomic_DNA"/>
</dbReference>
<comment type="caution">
    <text evidence="2">The sequence shown here is derived from an EMBL/GenBank/DDBJ whole genome shotgun (WGS) entry which is preliminary data.</text>
</comment>
<accession>A0A3A9IKG8</accession>
<dbReference type="EMBL" id="RAWX01000002">
    <property type="protein sequence ID" value="RKJ88996.1"/>
    <property type="molecule type" value="Genomic_DNA"/>
</dbReference>
<evidence type="ECO:0000313" key="1">
    <source>
        <dbReference type="EMBL" id="RKJ88996.1"/>
    </source>
</evidence>
<evidence type="ECO:0000313" key="2">
    <source>
        <dbReference type="EMBL" id="RKJ89689.1"/>
    </source>
</evidence>
<proteinExistence type="predicted"/>
<dbReference type="Proteomes" id="UP000281725">
    <property type="component" value="Unassembled WGS sequence"/>
</dbReference>
<name>A0A3A9IKG8_AERVE</name>
<organism evidence="2 3">
    <name type="scientific">Aeromonas veronii</name>
    <dbReference type="NCBI Taxonomy" id="654"/>
    <lineage>
        <taxon>Bacteria</taxon>
        <taxon>Pseudomonadati</taxon>
        <taxon>Pseudomonadota</taxon>
        <taxon>Gammaproteobacteria</taxon>
        <taxon>Aeromonadales</taxon>
        <taxon>Aeromonadaceae</taxon>
        <taxon>Aeromonas</taxon>
    </lineage>
</organism>
<gene>
    <name evidence="1" type="ORF">D6R50_06795</name>
    <name evidence="2" type="ORF">D6R50_10625</name>
</gene>
<reference evidence="2 3" key="1">
    <citation type="submission" date="2018-09" db="EMBL/GenBank/DDBJ databases">
        <title>Genome sequencing of Aeromonas veronii MS-17-88.</title>
        <authorList>
            <person name="Tekedar H.C."/>
            <person name="Arick M.A."/>
            <person name="Hsu C.-Y."/>
            <person name="Thrash A."/>
            <person name="Karsi A."/>
            <person name="Lawrence M.L."/>
            <person name="Abdelhamed H."/>
        </authorList>
    </citation>
    <scope>NUCLEOTIDE SEQUENCE [LARGE SCALE GENOMIC DNA]</scope>
    <source>
        <strain evidence="2 3">MS 17-88</strain>
    </source>
</reference>